<reference evidence="3 4" key="1">
    <citation type="journal article" date="2023" name="PLoS ONE">
        <title>Genome-based metabolic and phylogenomic analysis of three Terrisporobacter species.</title>
        <authorList>
            <person name="Boer T."/>
            <person name="Bengelsdorf F.R."/>
            <person name="Bomeke M."/>
            <person name="Daniel R."/>
            <person name="Poehlein A."/>
        </authorList>
    </citation>
    <scope>NUCLEOTIDE SEQUENCE [LARGE SCALE GENOMIC DNA]</scope>
    <source>
        <strain evidence="3 4">DSM 1288</strain>
    </source>
</reference>
<protein>
    <recommendedName>
        <fullName evidence="2">DUF4145 domain-containing protein</fullName>
    </recommendedName>
</protein>
<feature type="domain" description="DUF4145" evidence="2">
    <location>
        <begin position="22"/>
        <end position="97"/>
    </location>
</feature>
<gene>
    <name evidence="3" type="ORF">TEGL_34430</name>
</gene>
<dbReference type="Pfam" id="PF13643">
    <property type="entry name" value="DUF4145"/>
    <property type="match status" value="1"/>
</dbReference>
<dbReference type="EMBL" id="CP117523">
    <property type="protein sequence ID" value="WWD84997.1"/>
    <property type="molecule type" value="Genomic_DNA"/>
</dbReference>
<organism evidence="3 4">
    <name type="scientific">Terrisporobacter glycolicus ATCC 14880 = DSM 1288</name>
    <dbReference type="NCBI Taxonomy" id="1121315"/>
    <lineage>
        <taxon>Bacteria</taxon>
        <taxon>Bacillati</taxon>
        <taxon>Bacillota</taxon>
        <taxon>Clostridia</taxon>
        <taxon>Peptostreptococcales</taxon>
        <taxon>Peptostreptococcaceae</taxon>
        <taxon>Terrisporobacter</taxon>
    </lineage>
</organism>
<evidence type="ECO:0000313" key="3">
    <source>
        <dbReference type="EMBL" id="WWD84997.1"/>
    </source>
</evidence>
<dbReference type="NCBIfam" id="TIGR03238">
    <property type="entry name" value="dnd_assoc_3"/>
    <property type="match status" value="1"/>
</dbReference>
<proteinExistence type="predicted"/>
<evidence type="ECO:0000256" key="1">
    <source>
        <dbReference type="SAM" id="MobiDB-lite"/>
    </source>
</evidence>
<feature type="region of interest" description="Disordered" evidence="1">
    <location>
        <begin position="186"/>
        <end position="210"/>
    </location>
</feature>
<accession>A0ABZ2EZ65</accession>
<feature type="compositionally biased region" description="Basic and acidic residues" evidence="1">
    <location>
        <begin position="195"/>
        <end position="210"/>
    </location>
</feature>
<evidence type="ECO:0000313" key="4">
    <source>
        <dbReference type="Proteomes" id="UP001348492"/>
    </source>
</evidence>
<keyword evidence="4" id="KW-1185">Reference proteome</keyword>
<dbReference type="InterPro" id="IPR025285">
    <property type="entry name" value="DUF4145"/>
</dbReference>
<dbReference type="RefSeq" id="WP_018591643.1">
    <property type="nucleotide sequence ID" value="NZ_CP117523.1"/>
</dbReference>
<name>A0ABZ2EZ65_9FIRM</name>
<dbReference type="Proteomes" id="UP001348492">
    <property type="component" value="Chromosome"/>
</dbReference>
<evidence type="ECO:0000259" key="2">
    <source>
        <dbReference type="Pfam" id="PF13643"/>
    </source>
</evidence>
<sequence length="796" mass="93732">MNSNMYELLNKNYSELYNLCNEINDSIFTSPHSVIVKARIFAEQISKDIAKLENMPKLDNLSLADRLTNLRYNEILDKEINDYFYEIRKIGNKAAHEDVEDELLLALQVHRNVYKITGWFIETYVDYTFKTPIYKSPKPSHNVNLNEKENNTIMSKFIEKIGKLENILNINNKGIKVEHMTEKVDCENDADAPNQEEKNNDDKERESNNLEKVSESICLIQELSKLKESSKEAVEGLNVFTDFKMYMHVDRNVQRELEDIILEAHKQDNSQLILVCGSVGDGKSHIISYFKNKYPEIIAKFTLHNDATESLEPDKTSMDTLNDLLENFTDKKIEISNEKLILAINLGTLNNFIDSKYGERFTKLKAFVNENKILEKSIVDNKFDADRNIQFINFSDYSLYTLKDERIESEYIKSLIKKITDKSEMNDFYKSYQKNCIRCENNQKCPIKANYELMAEHKTQEAIVDLLVQCIIKNKIIISTRALLNFIYDLLINRTHIDVHDPMFKDKIGRLKDLEYINSLTPNMIFEQNELSFIFKSLSTLDPLNVRNREVDDFIIKFNNSTNIMEFFKEYIDYPKGYLDNLNKDKMEEKINRNTKKEVLKLFIRSYYLCGKGELFDLRDEVYNNFIEYLYHWNKGDKPRLKDLYSEVKDGVLKWNGEADKNFINIFIGKSQIKYKTSEYLELKADTGNLPSNNESKLEKFLTTIEIKYKSDKANVSYGIDIDFPLYELLIRVGNGYRPNKKDKNQFIKFIEFMNKIESSGSQNKELIFTEKNRDNNKKFKLEYDDEFEIYRFMEI</sequence>
<dbReference type="InterPro" id="IPR017647">
    <property type="entry name" value="Dnd_assoc_3"/>
</dbReference>